<dbReference type="STRING" id="686796.SAMN04488104_100242"/>
<keyword evidence="2" id="KW-0560">Oxidoreductase</keyword>
<sequence length="225" mass="24857">MNRNIIVTGAAGNLGAAVVEKFKREGYHVIALLQPGKNEEVEEADDSYEVDVTDEASVLDFVKEYQLQYSELDALALIVGGFSMGSLETTGQQDLEKMFSLNFFSAYHLVRGLLPVMKKNQRGTFLFVGARPALQLEDASATIAYALSKKLIISLAEILATETKETSIRSHVFAPSIIDTPQNREAMPDADFSKWVSPKEIAEAMHYAVNNPALRNMTFKLYGEA</sequence>
<dbReference type="GO" id="GO:0050664">
    <property type="term" value="F:oxidoreductase activity, acting on NAD(P)H, oxygen as acceptor"/>
    <property type="evidence" value="ECO:0007669"/>
    <property type="project" value="TreeGrafter"/>
</dbReference>
<keyword evidence="4" id="KW-1185">Reference proteome</keyword>
<accession>A0A1G6MSW7</accession>
<dbReference type="SUPFAM" id="SSF51735">
    <property type="entry name" value="NAD(P)-binding Rossmann-fold domains"/>
    <property type="match status" value="1"/>
</dbReference>
<gene>
    <name evidence="3" type="ORF">SAMN04488104_100242</name>
</gene>
<evidence type="ECO:0000313" key="4">
    <source>
        <dbReference type="Proteomes" id="UP000199060"/>
    </source>
</evidence>
<protein>
    <submittedName>
        <fullName evidence="3">NAD(P)-dependent dehydrogenase, short-chain alcohol dehydrogenase family</fullName>
    </submittedName>
</protein>
<dbReference type="PRINTS" id="PR00081">
    <property type="entry name" value="GDHRDH"/>
</dbReference>
<evidence type="ECO:0000256" key="1">
    <source>
        <dbReference type="ARBA" id="ARBA00006484"/>
    </source>
</evidence>
<dbReference type="InterPro" id="IPR002347">
    <property type="entry name" value="SDR_fam"/>
</dbReference>
<dbReference type="AlphaFoldDB" id="A0A1G6MSW7"/>
<evidence type="ECO:0000313" key="3">
    <source>
        <dbReference type="EMBL" id="SDC58551.1"/>
    </source>
</evidence>
<dbReference type="RefSeq" id="WP_087940335.1">
    <property type="nucleotide sequence ID" value="NZ_FNAC01000002.1"/>
</dbReference>
<dbReference type="Gene3D" id="3.40.50.720">
    <property type="entry name" value="NAD(P)-binding Rossmann-like Domain"/>
    <property type="match status" value="1"/>
</dbReference>
<comment type="similarity">
    <text evidence="1">Belongs to the short-chain dehydrogenases/reductases (SDR) family.</text>
</comment>
<dbReference type="PANTHER" id="PTHR43008:SF4">
    <property type="entry name" value="CHAIN DEHYDROGENASE, PUTATIVE (AFU_ORTHOLOGUE AFUA_4G08710)-RELATED"/>
    <property type="match status" value="1"/>
</dbReference>
<name>A0A1G6MSW7_9BACT</name>
<dbReference type="PANTHER" id="PTHR43008">
    <property type="entry name" value="BENZIL REDUCTASE"/>
    <property type="match status" value="1"/>
</dbReference>
<dbReference type="EMBL" id="FNAC01000002">
    <property type="protein sequence ID" value="SDC58551.1"/>
    <property type="molecule type" value="Genomic_DNA"/>
</dbReference>
<evidence type="ECO:0000256" key="2">
    <source>
        <dbReference type="ARBA" id="ARBA00023002"/>
    </source>
</evidence>
<dbReference type="OrthoDB" id="9810908at2"/>
<reference evidence="4" key="1">
    <citation type="submission" date="2016-10" db="EMBL/GenBank/DDBJ databases">
        <authorList>
            <person name="Varghese N."/>
            <person name="Submissions S."/>
        </authorList>
    </citation>
    <scope>NUCLEOTIDE SEQUENCE [LARGE SCALE GENOMIC DNA]</scope>
    <source>
        <strain evidence="4">DSM 23095</strain>
    </source>
</reference>
<dbReference type="Pfam" id="PF00106">
    <property type="entry name" value="adh_short"/>
    <property type="match status" value="1"/>
</dbReference>
<proteinExistence type="inferred from homology"/>
<organism evidence="3 4">
    <name type="scientific">Algoriphagus faecimaris</name>
    <dbReference type="NCBI Taxonomy" id="686796"/>
    <lineage>
        <taxon>Bacteria</taxon>
        <taxon>Pseudomonadati</taxon>
        <taxon>Bacteroidota</taxon>
        <taxon>Cytophagia</taxon>
        <taxon>Cytophagales</taxon>
        <taxon>Cyclobacteriaceae</taxon>
        <taxon>Algoriphagus</taxon>
    </lineage>
</organism>
<dbReference type="Proteomes" id="UP000199060">
    <property type="component" value="Unassembled WGS sequence"/>
</dbReference>
<dbReference type="InterPro" id="IPR036291">
    <property type="entry name" value="NAD(P)-bd_dom_sf"/>
</dbReference>